<evidence type="ECO:0000256" key="3">
    <source>
        <dbReference type="ARBA" id="ARBA00022452"/>
    </source>
</evidence>
<keyword evidence="5 7" id="KW-0472">Membrane</keyword>
<dbReference type="GO" id="GO:0000272">
    <property type="term" value="P:polysaccharide catabolic process"/>
    <property type="evidence" value="ECO:0007669"/>
    <property type="project" value="InterPro"/>
</dbReference>
<dbReference type="InterPro" id="IPR023996">
    <property type="entry name" value="TonB-dep_OMP_SusC/RagA"/>
</dbReference>
<dbReference type="PROSITE" id="PS00448">
    <property type="entry name" value="CLOS_CELLULOSOME_RPT"/>
    <property type="match status" value="1"/>
</dbReference>
<dbReference type="InterPro" id="IPR037066">
    <property type="entry name" value="Plug_dom_sf"/>
</dbReference>
<dbReference type="InterPro" id="IPR039426">
    <property type="entry name" value="TonB-dep_rcpt-like"/>
</dbReference>
<keyword evidence="3 7" id="KW-1134">Transmembrane beta strand</keyword>
<dbReference type="Gene3D" id="2.40.170.20">
    <property type="entry name" value="TonB-dependent receptor, beta-barrel domain"/>
    <property type="match status" value="1"/>
</dbReference>
<feature type="domain" description="Secretin/TonB short N-terminal" evidence="8">
    <location>
        <begin position="67"/>
        <end position="118"/>
    </location>
</feature>
<dbReference type="InterPro" id="IPR002105">
    <property type="entry name" value="Dockerin_1_rpt"/>
</dbReference>
<dbReference type="Gene3D" id="2.60.40.1120">
    <property type="entry name" value="Carboxypeptidase-like, regulatory domain"/>
    <property type="match status" value="1"/>
</dbReference>
<evidence type="ECO:0000256" key="7">
    <source>
        <dbReference type="PROSITE-ProRule" id="PRU01360"/>
    </source>
</evidence>
<dbReference type="InterPro" id="IPR012910">
    <property type="entry name" value="Plug_dom"/>
</dbReference>
<dbReference type="Proteomes" id="UP000185003">
    <property type="component" value="Unassembled WGS sequence"/>
</dbReference>
<dbReference type="EMBL" id="FSRA01000001">
    <property type="protein sequence ID" value="SIO04203.1"/>
    <property type="molecule type" value="Genomic_DNA"/>
</dbReference>
<evidence type="ECO:0000313" key="9">
    <source>
        <dbReference type="EMBL" id="SIO04203.1"/>
    </source>
</evidence>
<evidence type="ECO:0000256" key="2">
    <source>
        <dbReference type="ARBA" id="ARBA00022448"/>
    </source>
</evidence>
<evidence type="ECO:0000256" key="6">
    <source>
        <dbReference type="ARBA" id="ARBA00023237"/>
    </source>
</evidence>
<keyword evidence="4 7" id="KW-0812">Transmembrane</keyword>
<dbReference type="Gene3D" id="2.170.130.10">
    <property type="entry name" value="TonB-dependent receptor, plug domain"/>
    <property type="match status" value="1"/>
</dbReference>
<evidence type="ECO:0000256" key="4">
    <source>
        <dbReference type="ARBA" id="ARBA00022692"/>
    </source>
</evidence>
<gene>
    <name evidence="9" type="ORF">SAMN04488055_2654</name>
</gene>
<evidence type="ECO:0000256" key="5">
    <source>
        <dbReference type="ARBA" id="ARBA00023136"/>
    </source>
</evidence>
<dbReference type="GO" id="GO:0004553">
    <property type="term" value="F:hydrolase activity, hydrolyzing O-glycosyl compounds"/>
    <property type="evidence" value="ECO:0007669"/>
    <property type="project" value="InterPro"/>
</dbReference>
<dbReference type="InterPro" id="IPR008969">
    <property type="entry name" value="CarboxyPept-like_regulatory"/>
</dbReference>
<dbReference type="AlphaFoldDB" id="A0A1N6G9I9"/>
<organism evidence="9 10">
    <name type="scientific">Chitinophaga niabensis</name>
    <dbReference type="NCBI Taxonomy" id="536979"/>
    <lineage>
        <taxon>Bacteria</taxon>
        <taxon>Pseudomonadati</taxon>
        <taxon>Bacteroidota</taxon>
        <taxon>Chitinophagia</taxon>
        <taxon>Chitinophagales</taxon>
        <taxon>Chitinophagaceae</taxon>
        <taxon>Chitinophaga</taxon>
    </lineage>
</organism>
<dbReference type="OrthoDB" id="9768177at2"/>
<sequence>MKVLLLFSRNSTLYQPLCKASLLMKMVFLLSVFQQVSGKVHAQDVTISGEQLSLKNIFKEINRQTGYLFIYSEELLQKAKPVNINVTKERLEEVLRICFAEQPLTYQIMEKTIVVKLSAVKGNVPPVTIKGKVVNNKGEPLPGVSIRLKGTNAGVASNAGGSYAIDLPGEKGILTFTYMGFKPREVTVNGPGPYNVTLEEDIKVLDGAVVIGYGSVARKDLTGSVSRVNVTDMQKAPVVSFTEALAGRVPGVVVSTTDGQPGKGQDIVIRGAGSLTQNTSPLYVIDGFPVEDFDARSLNNDDIAAINILKDASATAIYGARAANGVIIVETKKGKQGKPVITFSSLYGFSETRKQMKLMDPYEFVAFQYERNPLSTASRYFTNGRTLDDYKNIQGIDWADEVFDPSPYSMNNFAIRGGNDQTTYAVSGALNNTQGIISNTGTRRYQGRIALDQVINSKVKAGVYLNYSNNSNTGIVAASSAGNNTTSYLFSNIWGYRPIGNDPDKNLLEGDFDDLVVNADNARFNPVVTVQNTNRVSTAKELLVNAYINYAINQNFTLKITGTVDNRLSENKNFYNSRTIQGSPFNPLNVRGVNGDVMYAEINNWSNENTLSYQKTINRVHRINAVGGFSMQSSTSKLHGVAVQDIPNEELGYSGFDEGIAYASPATSGKFTLASLYARLSYNYKSKYLFTATMRADGSSKFAKGNKWGYFPSAAIAWNMTQEPFFKSLPFISESKIRASIGYTGNNRVSDFAYFTSLGMPNIAAYSWNNGTPLKGIIPLDLGNLDLKWEVAEQVDLGYDLGLFNGRIELTAELYRKTTKDLLLNAQLPGTTGFKTVFRNIGRLQNEGFELGINTVNINKKDFKWGSSFNISFNRNKVLALTRGQDKLFSFVNFESQYNTTPLYVAQTGMPAAMFYGFVFDGVYQYEDFDNPSPGVYRLKSSIPANGNARDVVQPGDIKYRDLNNDGTVDSYDQTIIGRVFPIHTGGFTNNFSYKGFDLNVLLQWSYGNKIYNANRILFEGNATVRTEMNQYASYNDRWKPDNPSNTLFRVGGQGPLGRYSDQVIEDGSYLRLKTVSLGYNIPSAITKRIGIKNLRLTAAAQNLLTWTNYSGMDPEVSARNSTLTPGFDFSSYPHARTLVFGLNATL</sequence>
<dbReference type="InterPro" id="IPR023997">
    <property type="entry name" value="TonB-dep_OMP_SusC/RagA_CS"/>
</dbReference>
<dbReference type="Pfam" id="PF07715">
    <property type="entry name" value="Plug"/>
    <property type="match status" value="1"/>
</dbReference>
<dbReference type="RefSeq" id="WP_143197440.1">
    <property type="nucleotide sequence ID" value="NZ_FSRA01000001.1"/>
</dbReference>
<dbReference type="SUPFAM" id="SSF56935">
    <property type="entry name" value="Porins"/>
    <property type="match status" value="1"/>
</dbReference>
<dbReference type="Pfam" id="PF07660">
    <property type="entry name" value="STN"/>
    <property type="match status" value="1"/>
</dbReference>
<dbReference type="SUPFAM" id="SSF49464">
    <property type="entry name" value="Carboxypeptidase regulatory domain-like"/>
    <property type="match status" value="1"/>
</dbReference>
<evidence type="ECO:0000259" key="8">
    <source>
        <dbReference type="SMART" id="SM00965"/>
    </source>
</evidence>
<evidence type="ECO:0000313" key="10">
    <source>
        <dbReference type="Proteomes" id="UP000185003"/>
    </source>
</evidence>
<name>A0A1N6G9I9_9BACT</name>
<keyword evidence="10" id="KW-1185">Reference proteome</keyword>
<dbReference type="STRING" id="536979.SAMN04488055_2654"/>
<proteinExistence type="inferred from homology"/>
<dbReference type="NCBIfam" id="TIGR04056">
    <property type="entry name" value="OMP_RagA_SusC"/>
    <property type="match status" value="1"/>
</dbReference>
<keyword evidence="6 7" id="KW-0998">Cell outer membrane</keyword>
<dbReference type="GO" id="GO:0009279">
    <property type="term" value="C:cell outer membrane"/>
    <property type="evidence" value="ECO:0007669"/>
    <property type="project" value="UniProtKB-SubCell"/>
</dbReference>
<keyword evidence="2 7" id="KW-0813">Transport</keyword>
<dbReference type="Pfam" id="PF13715">
    <property type="entry name" value="CarbopepD_reg_2"/>
    <property type="match status" value="1"/>
</dbReference>
<dbReference type="PROSITE" id="PS52016">
    <property type="entry name" value="TONB_DEPENDENT_REC_3"/>
    <property type="match status" value="1"/>
</dbReference>
<evidence type="ECO:0000256" key="1">
    <source>
        <dbReference type="ARBA" id="ARBA00004571"/>
    </source>
</evidence>
<accession>A0A1N6G9I9</accession>
<comment type="subcellular location">
    <subcellularLocation>
        <location evidence="1 7">Cell outer membrane</location>
        <topology evidence="1 7">Multi-pass membrane protein</topology>
    </subcellularLocation>
</comment>
<dbReference type="InterPro" id="IPR011662">
    <property type="entry name" value="Secretin/TonB_short_N"/>
</dbReference>
<protein>
    <submittedName>
        <fullName evidence="9">TonB-linked outer membrane protein, SusC/RagA family</fullName>
    </submittedName>
</protein>
<dbReference type="InterPro" id="IPR036942">
    <property type="entry name" value="Beta-barrel_TonB_sf"/>
</dbReference>
<dbReference type="NCBIfam" id="TIGR04057">
    <property type="entry name" value="SusC_RagA_signa"/>
    <property type="match status" value="1"/>
</dbReference>
<comment type="similarity">
    <text evidence="7">Belongs to the TonB-dependent receptor family.</text>
</comment>
<dbReference type="SMART" id="SM00965">
    <property type="entry name" value="STN"/>
    <property type="match status" value="1"/>
</dbReference>
<reference evidence="10" key="1">
    <citation type="submission" date="2016-11" db="EMBL/GenBank/DDBJ databases">
        <authorList>
            <person name="Varghese N."/>
            <person name="Submissions S."/>
        </authorList>
    </citation>
    <scope>NUCLEOTIDE SEQUENCE [LARGE SCALE GENOMIC DNA]</scope>
    <source>
        <strain evidence="10">DSM 24787</strain>
    </source>
</reference>